<evidence type="ECO:0000313" key="2">
    <source>
        <dbReference type="EMBL" id="GAA1550069.1"/>
    </source>
</evidence>
<name>A0ABN2C0I9_9ACTN</name>
<organism evidence="2 3">
    <name type="scientific">Kribbella hippodromi</name>
    <dbReference type="NCBI Taxonomy" id="434347"/>
    <lineage>
        <taxon>Bacteria</taxon>
        <taxon>Bacillati</taxon>
        <taxon>Actinomycetota</taxon>
        <taxon>Actinomycetes</taxon>
        <taxon>Propionibacteriales</taxon>
        <taxon>Kribbellaceae</taxon>
        <taxon>Kribbella</taxon>
    </lineage>
</organism>
<evidence type="ECO:0000313" key="3">
    <source>
        <dbReference type="Proteomes" id="UP001501705"/>
    </source>
</evidence>
<dbReference type="EMBL" id="BAAAPH010000001">
    <property type="protein sequence ID" value="GAA1550069.1"/>
    <property type="molecule type" value="Genomic_DNA"/>
</dbReference>
<keyword evidence="3" id="KW-1185">Reference proteome</keyword>
<evidence type="ECO:0000256" key="1">
    <source>
        <dbReference type="SAM" id="MobiDB-lite"/>
    </source>
</evidence>
<dbReference type="Proteomes" id="UP001501705">
    <property type="component" value="Unassembled WGS sequence"/>
</dbReference>
<protein>
    <submittedName>
        <fullName evidence="2">Uncharacterized protein</fullName>
    </submittedName>
</protein>
<sequence length="116" mass="12716">MNTLYADSPDGPSVSFDRMNESPDEWLRDHGVYSMLDAEPVVIMLDVSASRFTHNEYNDSVALHGDNDHPLLTIERAIAALEMAHAALVAAGTDDFVRVEAPGITSHEGDVHDPRD</sequence>
<gene>
    <name evidence="2" type="ORF">GCM10009804_03320</name>
</gene>
<accession>A0ABN2C0I9</accession>
<proteinExistence type="predicted"/>
<feature type="region of interest" description="Disordered" evidence="1">
    <location>
        <begin position="1"/>
        <end position="20"/>
    </location>
</feature>
<reference evidence="2 3" key="1">
    <citation type="journal article" date="2019" name="Int. J. Syst. Evol. Microbiol.">
        <title>The Global Catalogue of Microorganisms (GCM) 10K type strain sequencing project: providing services to taxonomists for standard genome sequencing and annotation.</title>
        <authorList>
            <consortium name="The Broad Institute Genomics Platform"/>
            <consortium name="The Broad Institute Genome Sequencing Center for Infectious Disease"/>
            <person name="Wu L."/>
            <person name="Ma J."/>
        </authorList>
    </citation>
    <scope>NUCLEOTIDE SEQUENCE [LARGE SCALE GENOMIC DNA]</scope>
    <source>
        <strain evidence="2 3">JCM 15572</strain>
    </source>
</reference>
<comment type="caution">
    <text evidence="2">The sequence shown here is derived from an EMBL/GenBank/DDBJ whole genome shotgun (WGS) entry which is preliminary data.</text>
</comment>